<proteinExistence type="predicted"/>
<name>A0A2K9ATA3_9GAMM</name>
<evidence type="ECO:0000313" key="1">
    <source>
        <dbReference type="EMBL" id="AUD78391.1"/>
    </source>
</evidence>
<dbReference type="Proteomes" id="UP000232693">
    <property type="component" value="Chromosome"/>
</dbReference>
<sequence>MTVWNRSYLEAIGLPVWVSRQGVAVDTTSSVHDVHSETKSELSAEASVDIRHETNVGFVLLSGNTQAKAFLLATANEDLEQLQNNFKVLQQVWTQWQDTELPLALVKLVEQSDSMTDFEPIKSLKGKRVLLSTDQPAELANLTTEHVPSLNWQSANDKKGWWQLLQSLV</sequence>
<dbReference type="OrthoDB" id="6195730at2"/>
<organism evidence="1 2">
    <name type="scientific">Kangiella profundi</name>
    <dbReference type="NCBI Taxonomy" id="1561924"/>
    <lineage>
        <taxon>Bacteria</taxon>
        <taxon>Pseudomonadati</taxon>
        <taxon>Pseudomonadota</taxon>
        <taxon>Gammaproteobacteria</taxon>
        <taxon>Kangiellales</taxon>
        <taxon>Kangiellaceae</taxon>
        <taxon>Kangiella</taxon>
    </lineage>
</organism>
<reference evidence="1 2" key="1">
    <citation type="submission" date="2017-12" db="EMBL/GenBank/DDBJ databases">
        <title>Kangiella profundi FT102 completed genome.</title>
        <authorList>
            <person name="Xu J."/>
            <person name="Wang J."/>
            <person name="Lu Y."/>
        </authorList>
    </citation>
    <scope>NUCLEOTIDE SEQUENCE [LARGE SCALE GENOMIC DNA]</scope>
    <source>
        <strain evidence="1 2">FT102</strain>
    </source>
</reference>
<gene>
    <name evidence="1" type="ORF">CW740_03660</name>
</gene>
<dbReference type="EMBL" id="CP025120">
    <property type="protein sequence ID" value="AUD78391.1"/>
    <property type="molecule type" value="Genomic_DNA"/>
</dbReference>
<dbReference type="AlphaFoldDB" id="A0A2K9ATA3"/>
<accession>A0A2K9ATA3</accession>
<protein>
    <submittedName>
        <fullName evidence="1">Uncharacterized protein</fullName>
    </submittedName>
</protein>
<keyword evidence="2" id="KW-1185">Reference proteome</keyword>
<dbReference type="KEGG" id="kpd:CW740_03660"/>
<dbReference type="RefSeq" id="WP_106646262.1">
    <property type="nucleotide sequence ID" value="NZ_BMGO01000002.1"/>
</dbReference>
<evidence type="ECO:0000313" key="2">
    <source>
        <dbReference type="Proteomes" id="UP000232693"/>
    </source>
</evidence>